<keyword evidence="5" id="KW-0694">RNA-binding</keyword>
<evidence type="ECO:0000256" key="2">
    <source>
        <dbReference type="ARBA" id="ARBA00022801"/>
    </source>
</evidence>
<keyword evidence="1" id="KW-0547">Nucleotide-binding</keyword>
<evidence type="ECO:0000256" key="4">
    <source>
        <dbReference type="ARBA" id="ARBA00022840"/>
    </source>
</evidence>
<dbReference type="SUPFAM" id="SSF52540">
    <property type="entry name" value="P-loop containing nucleoside triphosphate hydrolases"/>
    <property type="match status" value="1"/>
</dbReference>
<proteinExistence type="predicted"/>
<dbReference type="GO" id="GO:0005524">
    <property type="term" value="F:ATP binding"/>
    <property type="evidence" value="ECO:0007669"/>
    <property type="project" value="UniProtKB-KW"/>
</dbReference>
<evidence type="ECO:0000313" key="9">
    <source>
        <dbReference type="Proteomes" id="UP000011081"/>
    </source>
</evidence>
<feature type="domain" description="Helicase C-terminal" evidence="7">
    <location>
        <begin position="256"/>
        <end position="400"/>
    </location>
</feature>
<dbReference type="GO" id="GO:0003724">
    <property type="term" value="F:RNA helicase activity"/>
    <property type="evidence" value="ECO:0007669"/>
    <property type="project" value="TreeGrafter"/>
</dbReference>
<dbReference type="Pfam" id="PF00271">
    <property type="entry name" value="Helicase_C"/>
    <property type="match status" value="1"/>
</dbReference>
<dbReference type="PANTHER" id="PTHR47959">
    <property type="entry name" value="ATP-DEPENDENT RNA HELICASE RHLE-RELATED"/>
    <property type="match status" value="1"/>
</dbReference>
<accession>L2GYJ4</accession>
<protein>
    <recommendedName>
        <fullName evidence="10">ATP-dependent RNA helicase DBP8</fullName>
    </recommendedName>
</protein>
<evidence type="ECO:0000259" key="7">
    <source>
        <dbReference type="PROSITE" id="PS51194"/>
    </source>
</evidence>
<dbReference type="HOGENOM" id="CLU_003041_1_3_1"/>
<dbReference type="GO" id="GO:0005829">
    <property type="term" value="C:cytosol"/>
    <property type="evidence" value="ECO:0007669"/>
    <property type="project" value="TreeGrafter"/>
</dbReference>
<evidence type="ECO:0008006" key="10">
    <source>
        <dbReference type="Google" id="ProtNLM"/>
    </source>
</evidence>
<dbReference type="Gene3D" id="3.40.50.300">
    <property type="entry name" value="P-loop containing nucleotide triphosphate hydrolases"/>
    <property type="match status" value="2"/>
</dbReference>
<keyword evidence="3" id="KW-0347">Helicase</keyword>
<evidence type="ECO:0000256" key="3">
    <source>
        <dbReference type="ARBA" id="ARBA00022806"/>
    </source>
</evidence>
<dbReference type="Pfam" id="PF00270">
    <property type="entry name" value="DEAD"/>
    <property type="match status" value="1"/>
</dbReference>
<dbReference type="AlphaFoldDB" id="L2GYJ4"/>
<evidence type="ECO:0000259" key="6">
    <source>
        <dbReference type="PROSITE" id="PS51192"/>
    </source>
</evidence>
<dbReference type="InterPro" id="IPR001650">
    <property type="entry name" value="Helicase_C-like"/>
</dbReference>
<dbReference type="CDD" id="cd18787">
    <property type="entry name" value="SF2_C_DEAD"/>
    <property type="match status" value="1"/>
</dbReference>
<dbReference type="InParanoid" id="L2GYJ4"/>
<dbReference type="InterPro" id="IPR011545">
    <property type="entry name" value="DEAD/DEAH_box_helicase_dom"/>
</dbReference>
<dbReference type="GO" id="GO:0016787">
    <property type="term" value="F:hydrolase activity"/>
    <property type="evidence" value="ECO:0007669"/>
    <property type="project" value="UniProtKB-KW"/>
</dbReference>
<dbReference type="VEuPathDB" id="MicrosporidiaDB:VCUG_00408"/>
<gene>
    <name evidence="8" type="ORF">VCUG_00408</name>
</gene>
<dbReference type="PANTHER" id="PTHR47959:SF24">
    <property type="entry name" value="ATP-DEPENDENT RNA HELICASE"/>
    <property type="match status" value="1"/>
</dbReference>
<organism evidence="8 9">
    <name type="scientific">Vavraia culicis (isolate floridensis)</name>
    <name type="common">Microsporidian parasite</name>
    <dbReference type="NCBI Taxonomy" id="948595"/>
    <lineage>
        <taxon>Eukaryota</taxon>
        <taxon>Fungi</taxon>
        <taxon>Fungi incertae sedis</taxon>
        <taxon>Microsporidia</taxon>
        <taxon>Pleistophoridae</taxon>
        <taxon>Vavraia</taxon>
    </lineage>
</organism>
<dbReference type="SMART" id="SM00490">
    <property type="entry name" value="HELICc"/>
    <property type="match status" value="1"/>
</dbReference>
<dbReference type="SMART" id="SM00487">
    <property type="entry name" value="DEXDc"/>
    <property type="match status" value="1"/>
</dbReference>
<dbReference type="InterPro" id="IPR050079">
    <property type="entry name" value="DEAD_box_RNA_helicase"/>
</dbReference>
<evidence type="ECO:0000256" key="1">
    <source>
        <dbReference type="ARBA" id="ARBA00022741"/>
    </source>
</evidence>
<dbReference type="GeneID" id="19878295"/>
<dbReference type="OMA" id="NECTDRS"/>
<keyword evidence="2" id="KW-0378">Hydrolase</keyword>
<evidence type="ECO:0000256" key="5">
    <source>
        <dbReference type="ARBA" id="ARBA00022884"/>
    </source>
</evidence>
<dbReference type="Proteomes" id="UP000011081">
    <property type="component" value="Unassembled WGS sequence"/>
</dbReference>
<reference evidence="9" key="1">
    <citation type="submission" date="2011-03" db="EMBL/GenBank/DDBJ databases">
        <title>The genome sequence of Vavraia culicis strain floridensis.</title>
        <authorList>
            <consortium name="The Broad Institute Genome Sequencing Platform"/>
            <person name="Cuomo C."/>
            <person name="Becnel J."/>
            <person name="Sanscrainte N."/>
            <person name="Young S.K."/>
            <person name="Zeng Q."/>
            <person name="Gargeya S."/>
            <person name="Fitzgerald M."/>
            <person name="Haas B."/>
            <person name="Abouelleil A."/>
            <person name="Alvarado L."/>
            <person name="Arachchi H.M."/>
            <person name="Berlin A."/>
            <person name="Chapman S.B."/>
            <person name="Gearin G."/>
            <person name="Goldberg J."/>
            <person name="Griggs A."/>
            <person name="Gujja S."/>
            <person name="Hansen M."/>
            <person name="Heiman D."/>
            <person name="Howarth C."/>
            <person name="Larimer J."/>
            <person name="Lui A."/>
            <person name="MacDonald P.J.P."/>
            <person name="McCowen C."/>
            <person name="Montmayeur A."/>
            <person name="Murphy C."/>
            <person name="Neiman D."/>
            <person name="Pearson M."/>
            <person name="Priest M."/>
            <person name="Roberts A."/>
            <person name="Saif S."/>
            <person name="Shea T."/>
            <person name="Sisk P."/>
            <person name="Stolte C."/>
            <person name="Sykes S."/>
            <person name="Wortman J."/>
            <person name="Nusbaum C."/>
            <person name="Birren B."/>
        </authorList>
    </citation>
    <scope>NUCLEOTIDE SEQUENCE [LARGE SCALE GENOMIC DNA]</scope>
    <source>
        <strain evidence="9">floridensis</strain>
    </source>
</reference>
<name>L2GYJ4_VAVCU</name>
<keyword evidence="9" id="KW-1185">Reference proteome</keyword>
<dbReference type="STRING" id="948595.L2GYJ4"/>
<keyword evidence="4" id="KW-0067">ATP-binding</keyword>
<dbReference type="PROSITE" id="PS51194">
    <property type="entry name" value="HELICASE_CTER"/>
    <property type="match status" value="1"/>
</dbReference>
<dbReference type="RefSeq" id="XP_008073426.1">
    <property type="nucleotide sequence ID" value="XM_008075235.1"/>
</dbReference>
<dbReference type="CDD" id="cd00268">
    <property type="entry name" value="DEADc"/>
    <property type="match status" value="1"/>
</dbReference>
<dbReference type="InterPro" id="IPR044742">
    <property type="entry name" value="DEAD/DEAH_RhlB"/>
</dbReference>
<dbReference type="EMBL" id="GL877407">
    <property type="protein sequence ID" value="ELA48170.1"/>
    <property type="molecule type" value="Genomic_DNA"/>
</dbReference>
<dbReference type="InterPro" id="IPR014001">
    <property type="entry name" value="Helicase_ATP-bd"/>
</dbReference>
<sequence length="430" mass="49072">MDQFNGEIAQVLRKNKITALTPIQALTAPYSKRKNNIVGISRTGTGKTLAYILPALHRLLKHKKRNYVLIIAPTKDLVVQIVALLKMFGPLGLRTASLTGQNEVSDSHFIVGTPGAVRKVIKNVKGIKVLVMDEVDKLFGKDYERDMTKILKSIGVLSIKAGAELEGRTDDERKTVKRKKGTESADNKENIARIKENCTTTKKSEVQMMLFTATYDETLVKQYLDVTSFEVLEVKDRNDKIVHHYVFTPYKHRIHHLYELCTNLSKCIIFVSRIFYTYLLSNLLKELNFNVCFINGRIPQKEKNAVIEGFKNNDYSILVTTDMLSRGIDIPAVDNIINFDLPVSRKEYIHRVGRTARMSANGRSFSVVTQYDLEKLQRIEQMIGGRMVEYGVDENRMDINRSKVEAAFEKVHKQSKMEMAEMDARTKRDS</sequence>
<evidence type="ECO:0000313" key="8">
    <source>
        <dbReference type="EMBL" id="ELA48170.1"/>
    </source>
</evidence>
<dbReference type="InterPro" id="IPR027417">
    <property type="entry name" value="P-loop_NTPase"/>
</dbReference>
<dbReference type="PROSITE" id="PS51192">
    <property type="entry name" value="HELICASE_ATP_BIND_1"/>
    <property type="match status" value="1"/>
</dbReference>
<feature type="domain" description="Helicase ATP-binding" evidence="6">
    <location>
        <begin position="28"/>
        <end position="233"/>
    </location>
</feature>
<dbReference type="OrthoDB" id="10261904at2759"/>
<dbReference type="GO" id="GO:0003723">
    <property type="term" value="F:RNA binding"/>
    <property type="evidence" value="ECO:0007669"/>
    <property type="project" value="UniProtKB-KW"/>
</dbReference>